<gene>
    <name evidence="14" type="primary">folP</name>
    <name evidence="14" type="ORF">KB874_10405</name>
</gene>
<evidence type="ECO:0000256" key="7">
    <source>
        <dbReference type="ARBA" id="ARBA00022679"/>
    </source>
</evidence>
<dbReference type="RefSeq" id="WP_212536517.1">
    <property type="nucleotide sequence ID" value="NZ_JAGTUU010000004.1"/>
</dbReference>
<keyword evidence="9 12" id="KW-0460">Magnesium</keyword>
<dbReference type="GO" id="GO:0005829">
    <property type="term" value="C:cytosol"/>
    <property type="evidence" value="ECO:0007669"/>
    <property type="project" value="TreeGrafter"/>
</dbReference>
<dbReference type="InterPro" id="IPR045031">
    <property type="entry name" value="DHP_synth-like"/>
</dbReference>
<evidence type="ECO:0000256" key="3">
    <source>
        <dbReference type="ARBA" id="ARBA00004763"/>
    </source>
</evidence>
<evidence type="ECO:0000259" key="13">
    <source>
        <dbReference type="PROSITE" id="PS50972"/>
    </source>
</evidence>
<dbReference type="PROSITE" id="PS00792">
    <property type="entry name" value="DHPS_1"/>
    <property type="match status" value="1"/>
</dbReference>
<keyword evidence="7 12" id="KW-0808">Transferase</keyword>
<reference evidence="14" key="1">
    <citation type="submission" date="2021-04" db="EMBL/GenBank/DDBJ databases">
        <authorList>
            <person name="Yoon J."/>
        </authorList>
    </citation>
    <scope>NUCLEOTIDE SEQUENCE</scope>
    <source>
        <strain evidence="14">KMU-90</strain>
    </source>
</reference>
<keyword evidence="15" id="KW-1185">Reference proteome</keyword>
<dbReference type="GO" id="GO:0046654">
    <property type="term" value="P:tetrahydrofolate biosynthetic process"/>
    <property type="evidence" value="ECO:0007669"/>
    <property type="project" value="UniProtKB-UniPathway"/>
</dbReference>
<dbReference type="Gene3D" id="3.20.20.20">
    <property type="entry name" value="Dihydropteroate synthase-like"/>
    <property type="match status" value="1"/>
</dbReference>
<evidence type="ECO:0000256" key="9">
    <source>
        <dbReference type="ARBA" id="ARBA00022842"/>
    </source>
</evidence>
<comment type="caution">
    <text evidence="14">The sequence shown here is derived from an EMBL/GenBank/DDBJ whole genome shotgun (WGS) entry which is preliminary data.</text>
</comment>
<dbReference type="SUPFAM" id="SSF51717">
    <property type="entry name" value="Dihydropteroate synthetase-like"/>
    <property type="match status" value="1"/>
</dbReference>
<name>A0A8J8B7L6_9RHOB</name>
<dbReference type="Proteomes" id="UP000681356">
    <property type="component" value="Unassembled WGS sequence"/>
</dbReference>
<feature type="domain" description="Pterin-binding" evidence="13">
    <location>
        <begin position="72"/>
        <end position="326"/>
    </location>
</feature>
<dbReference type="EC" id="2.5.1.15" evidence="5 12"/>
<evidence type="ECO:0000256" key="10">
    <source>
        <dbReference type="ARBA" id="ARBA00022909"/>
    </source>
</evidence>
<evidence type="ECO:0000256" key="5">
    <source>
        <dbReference type="ARBA" id="ARBA00012458"/>
    </source>
</evidence>
<dbReference type="InterPro" id="IPR011005">
    <property type="entry name" value="Dihydropteroate_synth-like_sf"/>
</dbReference>
<dbReference type="AlphaFoldDB" id="A0A8J8B7L6"/>
<dbReference type="Pfam" id="PF00809">
    <property type="entry name" value="Pterin_bind"/>
    <property type="match status" value="1"/>
</dbReference>
<dbReference type="GO" id="GO:0046656">
    <property type="term" value="P:folic acid biosynthetic process"/>
    <property type="evidence" value="ECO:0007669"/>
    <property type="project" value="UniProtKB-KW"/>
</dbReference>
<evidence type="ECO:0000256" key="8">
    <source>
        <dbReference type="ARBA" id="ARBA00022723"/>
    </source>
</evidence>
<dbReference type="CDD" id="cd00739">
    <property type="entry name" value="DHPS"/>
    <property type="match status" value="1"/>
</dbReference>
<evidence type="ECO:0000256" key="4">
    <source>
        <dbReference type="ARBA" id="ARBA00009503"/>
    </source>
</evidence>
<comment type="similarity">
    <text evidence="4 12">Belongs to the DHPS family.</text>
</comment>
<dbReference type="FunFam" id="3.20.20.20:FF:000006">
    <property type="entry name" value="Dihydropteroate synthase"/>
    <property type="match status" value="1"/>
</dbReference>
<dbReference type="InterPro" id="IPR006390">
    <property type="entry name" value="DHP_synth_dom"/>
</dbReference>
<dbReference type="GO" id="GO:0046872">
    <property type="term" value="F:metal ion binding"/>
    <property type="evidence" value="ECO:0007669"/>
    <property type="project" value="UniProtKB-KW"/>
</dbReference>
<comment type="cofactor">
    <cofactor evidence="2 12">
        <name>Mg(2+)</name>
        <dbReference type="ChEBI" id="CHEBI:18420"/>
    </cofactor>
</comment>
<dbReference type="GO" id="GO:0004156">
    <property type="term" value="F:dihydropteroate synthase activity"/>
    <property type="evidence" value="ECO:0007669"/>
    <property type="project" value="UniProtKB-EC"/>
</dbReference>
<dbReference type="InterPro" id="IPR000489">
    <property type="entry name" value="Pterin-binding_dom"/>
</dbReference>
<keyword evidence="10 12" id="KW-0289">Folate biosynthesis</keyword>
<dbReference type="PANTHER" id="PTHR20941">
    <property type="entry name" value="FOLATE SYNTHESIS PROTEINS"/>
    <property type="match status" value="1"/>
</dbReference>
<dbReference type="PROSITE" id="PS00793">
    <property type="entry name" value="DHPS_2"/>
    <property type="match status" value="1"/>
</dbReference>
<keyword evidence="8 12" id="KW-0479">Metal-binding</keyword>
<dbReference type="UniPathway" id="UPA00077">
    <property type="reaction ID" value="UER00156"/>
</dbReference>
<dbReference type="PANTHER" id="PTHR20941:SF1">
    <property type="entry name" value="FOLIC ACID SYNTHESIS PROTEIN FOL1"/>
    <property type="match status" value="1"/>
</dbReference>
<evidence type="ECO:0000256" key="11">
    <source>
        <dbReference type="ARBA" id="ARBA00030193"/>
    </source>
</evidence>
<dbReference type="EMBL" id="JAGTUU010000004">
    <property type="protein sequence ID" value="MBS0124547.1"/>
    <property type="molecule type" value="Genomic_DNA"/>
</dbReference>
<evidence type="ECO:0000256" key="2">
    <source>
        <dbReference type="ARBA" id="ARBA00001946"/>
    </source>
</evidence>
<accession>A0A8J8B7L6</accession>
<protein>
    <recommendedName>
        <fullName evidence="6 12">Dihydropteroate synthase</fullName>
        <shortName evidence="12">DHPS</shortName>
        <ecNumber evidence="5 12">2.5.1.15</ecNumber>
    </recommendedName>
    <alternativeName>
        <fullName evidence="11 12">Dihydropteroate pyrophosphorylase</fullName>
    </alternativeName>
</protein>
<dbReference type="PROSITE" id="PS50972">
    <property type="entry name" value="PTERIN_BINDING"/>
    <property type="match status" value="1"/>
</dbReference>
<evidence type="ECO:0000256" key="1">
    <source>
        <dbReference type="ARBA" id="ARBA00000012"/>
    </source>
</evidence>
<evidence type="ECO:0000256" key="6">
    <source>
        <dbReference type="ARBA" id="ARBA00016919"/>
    </source>
</evidence>
<comment type="function">
    <text evidence="12">Catalyzes the condensation of para-aminobenzoate (pABA) with 6-hydroxymethyl-7,8-dihydropterin diphosphate (DHPt-PP) to form 7,8-dihydropteroate (H2Pte), the immediate precursor of folate derivatives.</text>
</comment>
<evidence type="ECO:0000256" key="12">
    <source>
        <dbReference type="RuleBase" id="RU361205"/>
    </source>
</evidence>
<evidence type="ECO:0000313" key="14">
    <source>
        <dbReference type="EMBL" id="MBS0124547.1"/>
    </source>
</evidence>
<organism evidence="14 15">
    <name type="scientific">Thetidibacter halocola</name>
    <dbReference type="NCBI Taxonomy" id="2827239"/>
    <lineage>
        <taxon>Bacteria</taxon>
        <taxon>Pseudomonadati</taxon>
        <taxon>Pseudomonadota</taxon>
        <taxon>Alphaproteobacteria</taxon>
        <taxon>Rhodobacterales</taxon>
        <taxon>Roseobacteraceae</taxon>
        <taxon>Thetidibacter</taxon>
    </lineage>
</organism>
<comment type="catalytic activity">
    <reaction evidence="1">
        <text>(7,8-dihydropterin-6-yl)methyl diphosphate + 4-aminobenzoate = 7,8-dihydropteroate + diphosphate</text>
        <dbReference type="Rhea" id="RHEA:19949"/>
        <dbReference type="ChEBI" id="CHEBI:17836"/>
        <dbReference type="ChEBI" id="CHEBI:17839"/>
        <dbReference type="ChEBI" id="CHEBI:33019"/>
        <dbReference type="ChEBI" id="CHEBI:72950"/>
        <dbReference type="EC" id="2.5.1.15"/>
    </reaction>
</comment>
<comment type="pathway">
    <text evidence="3 12">Cofactor biosynthesis; tetrahydrofolate biosynthesis; 7,8-dihydrofolate from 2-amino-4-hydroxy-6-hydroxymethyl-7,8-dihydropteridine diphosphate and 4-aminobenzoate: step 1/2.</text>
</comment>
<evidence type="ECO:0000313" key="15">
    <source>
        <dbReference type="Proteomes" id="UP000681356"/>
    </source>
</evidence>
<dbReference type="NCBIfam" id="TIGR01496">
    <property type="entry name" value="DHPS"/>
    <property type="match status" value="1"/>
</dbReference>
<proteinExistence type="inferred from homology"/>
<sequence>MSAYYRPLVQQARPRPTDAAPLAGGTLWFTHAVRHSRDAAPQVVPLSEIPQDWMTRLTAARAPLLGIPMDAPCLMGILNVTPDSFSDGGRHKNTTAALLHAREMVQAGAAIIDVGGESTRPGSQTVPAEAEIARVEPVITALRHEAGVPISIDTRKCSVAQAAVDAGARLVNDVSGFTHDPALARYCARHGLPVCVMHAQGDPETMHLNPSYADVLLDIYDFLERQVAHLEGLGIPRARILVDPGIGFGKTEAHNLTVLNGLSLFHGLGCAMLVGASRKGFIGRITGVKTAAERVHGSVAVALAAVAQGAQILRVHDVAETAQALKLWQAIVEGQGNGT</sequence>